<protein>
    <recommendedName>
        <fullName evidence="4">DUF2188 domain-containing protein</fullName>
    </recommendedName>
</protein>
<feature type="compositionally biased region" description="Polar residues" evidence="1">
    <location>
        <begin position="27"/>
        <end position="37"/>
    </location>
</feature>
<dbReference type="Proteomes" id="UP001645038">
    <property type="component" value="Unassembled WGS sequence"/>
</dbReference>
<dbReference type="RefSeq" id="WP_192539229.1">
    <property type="nucleotide sequence ID" value="NZ_JABUZA010000085.1"/>
</dbReference>
<reference evidence="2 3" key="1">
    <citation type="submission" date="2020-07" db="EMBL/GenBank/DDBJ databases">
        <title>Halophilic bacteria isolated from french cheeses.</title>
        <authorList>
            <person name="Kothe C.I."/>
            <person name="Farah-Kraiem B."/>
            <person name="Renault P."/>
            <person name="Dridi B."/>
        </authorList>
    </citation>
    <scope>NUCLEOTIDE SEQUENCE [LARGE SCALE GENOMIC DNA]</scope>
    <source>
        <strain evidence="2 3">FME20</strain>
    </source>
</reference>
<feature type="compositionally biased region" description="Basic and acidic residues" evidence="1">
    <location>
        <begin position="1"/>
        <end position="23"/>
    </location>
</feature>
<feature type="region of interest" description="Disordered" evidence="1">
    <location>
        <begin position="1"/>
        <end position="53"/>
    </location>
</feature>
<accession>A0ABR9G1K6</accession>
<dbReference type="EMBL" id="RRZB01000045">
    <property type="protein sequence ID" value="MBE0464771.1"/>
    <property type="molecule type" value="Genomic_DNA"/>
</dbReference>
<evidence type="ECO:0008006" key="4">
    <source>
        <dbReference type="Google" id="ProtNLM"/>
    </source>
</evidence>
<proteinExistence type="predicted"/>
<keyword evidence="3" id="KW-1185">Reference proteome</keyword>
<comment type="caution">
    <text evidence="2">The sequence shown here is derived from an EMBL/GenBank/DDBJ whole genome shotgun (WGS) entry which is preliminary data.</text>
</comment>
<gene>
    <name evidence="2" type="ORF">EI547_15125</name>
</gene>
<feature type="compositionally biased region" description="Basic and acidic residues" evidence="1">
    <location>
        <begin position="38"/>
        <end position="53"/>
    </location>
</feature>
<sequence length="53" mass="6081">MSEFYKVQERNGEFHVIDTRPDDSQTDETSVVSYSTRQEAEGEAKRLNENSLG</sequence>
<evidence type="ECO:0000256" key="1">
    <source>
        <dbReference type="SAM" id="MobiDB-lite"/>
    </source>
</evidence>
<organism evidence="2 3">
    <name type="scientific">Halomonas colorata</name>
    <dbReference type="NCBI Taxonomy" id="2742615"/>
    <lineage>
        <taxon>Bacteria</taxon>
        <taxon>Pseudomonadati</taxon>
        <taxon>Pseudomonadota</taxon>
        <taxon>Gammaproteobacteria</taxon>
        <taxon>Oceanospirillales</taxon>
        <taxon>Halomonadaceae</taxon>
        <taxon>Halomonas</taxon>
    </lineage>
</organism>
<evidence type="ECO:0000313" key="3">
    <source>
        <dbReference type="Proteomes" id="UP001645038"/>
    </source>
</evidence>
<evidence type="ECO:0000313" key="2">
    <source>
        <dbReference type="EMBL" id="MBE0464771.1"/>
    </source>
</evidence>
<name>A0ABR9G1K6_9GAMM</name>